<keyword evidence="1" id="KW-0732">Signal</keyword>
<evidence type="ECO:0000256" key="1">
    <source>
        <dbReference type="SAM" id="SignalP"/>
    </source>
</evidence>
<gene>
    <name evidence="2" type="ORF">E6K73_04055</name>
</gene>
<reference evidence="2 3" key="1">
    <citation type="journal article" date="2019" name="Nat. Microbiol.">
        <title>Mediterranean grassland soil C-N compound turnover is dependent on rainfall and depth, and is mediated by genomically divergent microorganisms.</title>
        <authorList>
            <person name="Diamond S."/>
            <person name="Andeer P.F."/>
            <person name="Li Z."/>
            <person name="Crits-Christoph A."/>
            <person name="Burstein D."/>
            <person name="Anantharaman K."/>
            <person name="Lane K.R."/>
            <person name="Thomas B.C."/>
            <person name="Pan C."/>
            <person name="Northen T.R."/>
            <person name="Banfield J.F."/>
        </authorList>
    </citation>
    <scope>NUCLEOTIDE SEQUENCE [LARGE SCALE GENOMIC DNA]</scope>
    <source>
        <strain evidence="2">WS_3</strain>
    </source>
</reference>
<protein>
    <submittedName>
        <fullName evidence="2">Uncharacterized protein</fullName>
    </submittedName>
</protein>
<dbReference type="Proteomes" id="UP000320184">
    <property type="component" value="Unassembled WGS sequence"/>
</dbReference>
<comment type="caution">
    <text evidence="2">The sequence shown here is derived from an EMBL/GenBank/DDBJ whole genome shotgun (WGS) entry which is preliminary data.</text>
</comment>
<accession>A0A538SKW4</accession>
<organism evidence="2 3">
    <name type="scientific">Eiseniibacteriota bacterium</name>
    <dbReference type="NCBI Taxonomy" id="2212470"/>
    <lineage>
        <taxon>Bacteria</taxon>
        <taxon>Candidatus Eiseniibacteriota</taxon>
    </lineage>
</organism>
<dbReference type="AlphaFoldDB" id="A0A538SKW4"/>
<name>A0A538SKW4_UNCEI</name>
<proteinExistence type="predicted"/>
<feature type="signal peptide" evidence="1">
    <location>
        <begin position="1"/>
        <end position="17"/>
    </location>
</feature>
<sequence length="157" mass="17624">MKSALALSLALICNVYAAQAPRVSMTAGRLNVTIRVFGDVMAVLVDARGRRTGYNNGWIEDIPGCWVEAIQDDVVEPRDYAFHFSGRSGDVYRLLATPRLEDEVSIEIETGRQGKRLCFARADTDLTAGESQWRLHWNATRESCRVSINPVPKIERR</sequence>
<evidence type="ECO:0000313" key="3">
    <source>
        <dbReference type="Proteomes" id="UP000320184"/>
    </source>
</evidence>
<evidence type="ECO:0000313" key="2">
    <source>
        <dbReference type="EMBL" id="TMQ52023.1"/>
    </source>
</evidence>
<dbReference type="EMBL" id="VBOT01000048">
    <property type="protein sequence ID" value="TMQ52023.1"/>
    <property type="molecule type" value="Genomic_DNA"/>
</dbReference>
<feature type="chain" id="PRO_5021767703" evidence="1">
    <location>
        <begin position="18"/>
        <end position="157"/>
    </location>
</feature>